<accession>A0AAP0KZR4</accession>
<dbReference type="GO" id="GO:0006611">
    <property type="term" value="P:protein export from nucleus"/>
    <property type="evidence" value="ECO:0007669"/>
    <property type="project" value="TreeGrafter"/>
</dbReference>
<keyword evidence="9" id="KW-1185">Reference proteome</keyword>
<comment type="subcellular location">
    <subcellularLocation>
        <location evidence="2">Cytoplasm</location>
    </subcellularLocation>
    <subcellularLocation>
        <location evidence="1">Nucleus</location>
    </subcellularLocation>
</comment>
<dbReference type="PANTHER" id="PTHR12596">
    <property type="entry name" value="EXPORTIN 4,7-RELATED"/>
    <property type="match status" value="1"/>
</dbReference>
<sequence>MNELYLHLHTVNHDGMTFIDTRSERFYDRLQRRRLELTQATPDQPMDDEAVYLNVAGECPKGRVYGLGSLGRKKKRYADPGASTSQMPEMVPRVEIDIVADQLRKITLAVVRMTFRLTLLFRIADVTFACLSMKKPSPGLPSTHHRRVACSFRDQALFQIFQICLSSLNQLKTDGNMSTLISLLQELALSLALKCLSFDFVGTSLDESSEEFGTLQVSNAWRPVLEDPSNLQIFFDYYAIAKPPISKERDREIFFAVREYLSVYPGEGSIKRREYSGHFAIAISFTVEWIYYELYPYPCRVFPGSSIALSEWIRDWKLQSLLRVLLVSVVDMIFWSGVALTLVKLNCSEGAVVVDGSHGFRNLAGSVVQLLDLVGDTITSREANTFSV</sequence>
<evidence type="ECO:0000256" key="1">
    <source>
        <dbReference type="ARBA" id="ARBA00004123"/>
    </source>
</evidence>
<dbReference type="InterPro" id="IPR044189">
    <property type="entry name" value="XPO4/7-like"/>
</dbReference>
<dbReference type="Proteomes" id="UP001420932">
    <property type="component" value="Unassembled WGS sequence"/>
</dbReference>
<evidence type="ECO:0000256" key="5">
    <source>
        <dbReference type="ARBA" id="ARBA00022490"/>
    </source>
</evidence>
<dbReference type="PANTHER" id="PTHR12596:SF2">
    <property type="entry name" value="EXPORTIN-7 ISOFORM X1"/>
    <property type="match status" value="1"/>
</dbReference>
<dbReference type="AlphaFoldDB" id="A0AAP0KZR4"/>
<keyword evidence="5" id="KW-0963">Cytoplasm</keyword>
<evidence type="ECO:0000313" key="8">
    <source>
        <dbReference type="EMBL" id="KAK9160819.1"/>
    </source>
</evidence>
<proteinExistence type="inferred from homology"/>
<dbReference type="EMBL" id="JBBNAF010000003">
    <property type="protein sequence ID" value="KAK9160819.1"/>
    <property type="molecule type" value="Genomic_DNA"/>
</dbReference>
<dbReference type="GO" id="GO:0005643">
    <property type="term" value="C:nuclear pore"/>
    <property type="evidence" value="ECO:0007669"/>
    <property type="project" value="TreeGrafter"/>
</dbReference>
<organism evidence="8 9">
    <name type="scientific">Stephania yunnanensis</name>
    <dbReference type="NCBI Taxonomy" id="152371"/>
    <lineage>
        <taxon>Eukaryota</taxon>
        <taxon>Viridiplantae</taxon>
        <taxon>Streptophyta</taxon>
        <taxon>Embryophyta</taxon>
        <taxon>Tracheophyta</taxon>
        <taxon>Spermatophyta</taxon>
        <taxon>Magnoliopsida</taxon>
        <taxon>Ranunculales</taxon>
        <taxon>Menispermaceae</taxon>
        <taxon>Menispermoideae</taxon>
        <taxon>Cissampelideae</taxon>
        <taxon>Stephania</taxon>
    </lineage>
</organism>
<dbReference type="GO" id="GO:0005049">
    <property type="term" value="F:nuclear export signal receptor activity"/>
    <property type="evidence" value="ECO:0007669"/>
    <property type="project" value="InterPro"/>
</dbReference>
<comment type="similarity">
    <text evidence="3">Belongs to the exportin family.</text>
</comment>
<reference evidence="8 9" key="1">
    <citation type="submission" date="2024-01" db="EMBL/GenBank/DDBJ databases">
        <title>Genome assemblies of Stephania.</title>
        <authorList>
            <person name="Yang L."/>
        </authorList>
    </citation>
    <scope>NUCLEOTIDE SEQUENCE [LARGE SCALE GENOMIC DNA]</scope>
    <source>
        <strain evidence="8">YNDBR</strain>
        <tissue evidence="8">Leaf</tissue>
    </source>
</reference>
<comment type="caution">
    <text evidence="8">The sequence shown here is derived from an EMBL/GenBank/DDBJ whole genome shotgun (WGS) entry which is preliminary data.</text>
</comment>
<evidence type="ECO:0000256" key="2">
    <source>
        <dbReference type="ARBA" id="ARBA00004496"/>
    </source>
</evidence>
<name>A0AAP0KZR4_9MAGN</name>
<gene>
    <name evidence="8" type="ORF">Syun_007160</name>
</gene>
<keyword evidence="4" id="KW-0813">Transport</keyword>
<protein>
    <submittedName>
        <fullName evidence="8">Uncharacterized protein</fullName>
    </submittedName>
</protein>
<dbReference type="GO" id="GO:0005737">
    <property type="term" value="C:cytoplasm"/>
    <property type="evidence" value="ECO:0007669"/>
    <property type="project" value="UniProtKB-SubCell"/>
</dbReference>
<keyword evidence="7" id="KW-0539">Nucleus</keyword>
<evidence type="ECO:0000256" key="3">
    <source>
        <dbReference type="ARBA" id="ARBA00009466"/>
    </source>
</evidence>
<evidence type="ECO:0000256" key="4">
    <source>
        <dbReference type="ARBA" id="ARBA00022448"/>
    </source>
</evidence>
<keyword evidence="6" id="KW-0653">Protein transport</keyword>
<evidence type="ECO:0000313" key="9">
    <source>
        <dbReference type="Proteomes" id="UP001420932"/>
    </source>
</evidence>
<evidence type="ECO:0000256" key="6">
    <source>
        <dbReference type="ARBA" id="ARBA00022927"/>
    </source>
</evidence>
<evidence type="ECO:0000256" key="7">
    <source>
        <dbReference type="ARBA" id="ARBA00023242"/>
    </source>
</evidence>